<sequence>MDRSKWEYKKLGEVAKFVGGGTPSKANEDYYTGNIPWATVRDMVNFNLSKTELCITDQAVKESATNIIPKDTIIISTHVGLGKICLLMQDTAINQDLKGVILPQSVDKMFFAAWYKSIADYVISNGKGATVKGVTMKFVNDLKIPIPPINDQQRIVAELDCLNEMIALKQEQLKEFDKLAQSIFYNMFGDPVTNEKEWDVIELGDKCEVTSFKRVLIEDVVDSGVPFIRGTELMALSKATKGEKIEFTLFITPEHYEQVKAISGVPAVGDLLIPSINSEGNIWILDTDEPRYYKDGRVLWVHVNHDAYTSEALKFIMHILLKKTYSVMATGATFAELKLFVLRELKTILPPLALQQQFAEKIQAIEAQKELVKKSIAETQQLLDSRMDYYFD</sequence>
<keyword evidence="3" id="KW-0238">DNA-binding</keyword>
<accession>A0AA37MNC1</accession>
<evidence type="ECO:0000313" key="5">
    <source>
        <dbReference type="EMBL" id="GJG32359.1"/>
    </source>
</evidence>
<gene>
    <name evidence="5" type="ORF">PRMUPPPA20_04680</name>
</gene>
<evidence type="ECO:0000256" key="2">
    <source>
        <dbReference type="ARBA" id="ARBA00022747"/>
    </source>
</evidence>
<dbReference type="PANTHER" id="PTHR30408:SF12">
    <property type="entry name" value="TYPE I RESTRICTION ENZYME MJAVIII SPECIFICITY SUBUNIT"/>
    <property type="match status" value="1"/>
</dbReference>
<evidence type="ECO:0000256" key="1">
    <source>
        <dbReference type="ARBA" id="ARBA00010923"/>
    </source>
</evidence>
<dbReference type="RefSeq" id="WP_013064409.1">
    <property type="nucleotide sequence ID" value="NZ_BPTT01000001.1"/>
</dbReference>
<dbReference type="CDD" id="cd17285">
    <property type="entry name" value="RMtype1_S_Csp16704I_TRD2-CR2_like"/>
    <property type="match status" value="1"/>
</dbReference>
<protein>
    <recommendedName>
        <fullName evidence="4">Type I restriction modification DNA specificity domain-containing protein</fullName>
    </recommendedName>
</protein>
<proteinExistence type="inferred from homology"/>
<dbReference type="AlphaFoldDB" id="A0AA37MNC1"/>
<reference evidence="5" key="1">
    <citation type="submission" date="2021-08" db="EMBL/GenBank/DDBJ databases">
        <title>Prevotella lacticifex sp. nov., isolated from rumen of cow.</title>
        <authorList>
            <person name="Shinkai T."/>
            <person name="Ikeyama N."/>
            <person name="Kumagai M."/>
            <person name="Ohmori H."/>
            <person name="Sakamoto M."/>
            <person name="Ohkuma M."/>
            <person name="Mitsumori M."/>
        </authorList>
    </citation>
    <scope>NUCLEOTIDE SEQUENCE</scope>
    <source>
        <strain evidence="5">JCM 8259</strain>
    </source>
</reference>
<dbReference type="Gene3D" id="3.90.220.20">
    <property type="entry name" value="DNA methylase specificity domains"/>
    <property type="match status" value="2"/>
</dbReference>
<dbReference type="Pfam" id="PF01420">
    <property type="entry name" value="Methylase_S"/>
    <property type="match status" value="2"/>
</dbReference>
<comment type="caution">
    <text evidence="5">The sequence shown here is derived from an EMBL/GenBank/DDBJ whole genome shotgun (WGS) entry which is preliminary data.</text>
</comment>
<evidence type="ECO:0000256" key="3">
    <source>
        <dbReference type="ARBA" id="ARBA00023125"/>
    </source>
</evidence>
<dbReference type="GeneID" id="31502547"/>
<dbReference type="InterPro" id="IPR044946">
    <property type="entry name" value="Restrct_endonuc_typeI_TRD_sf"/>
</dbReference>
<dbReference type="GO" id="GO:0009307">
    <property type="term" value="P:DNA restriction-modification system"/>
    <property type="evidence" value="ECO:0007669"/>
    <property type="project" value="UniProtKB-KW"/>
</dbReference>
<dbReference type="GO" id="GO:0003677">
    <property type="term" value="F:DNA binding"/>
    <property type="evidence" value="ECO:0007669"/>
    <property type="project" value="UniProtKB-KW"/>
</dbReference>
<dbReference type="EMBL" id="BPTT01000001">
    <property type="protein sequence ID" value="GJG32359.1"/>
    <property type="molecule type" value="Genomic_DNA"/>
</dbReference>
<comment type="similarity">
    <text evidence="1">Belongs to the type-I restriction system S methylase family.</text>
</comment>
<evidence type="ECO:0000259" key="4">
    <source>
        <dbReference type="Pfam" id="PF01420"/>
    </source>
</evidence>
<dbReference type="Gene3D" id="1.10.287.1120">
    <property type="entry name" value="Bipartite methylase S protein"/>
    <property type="match status" value="1"/>
</dbReference>
<organism evidence="5 6">
    <name type="scientific">Xylanibacter ruminicola</name>
    <name type="common">Prevotella ruminicola</name>
    <dbReference type="NCBI Taxonomy" id="839"/>
    <lineage>
        <taxon>Bacteria</taxon>
        <taxon>Pseudomonadati</taxon>
        <taxon>Bacteroidota</taxon>
        <taxon>Bacteroidia</taxon>
        <taxon>Bacteroidales</taxon>
        <taxon>Prevotellaceae</taxon>
        <taxon>Xylanibacter</taxon>
    </lineage>
</organism>
<dbReference type="Proteomes" id="UP000887097">
    <property type="component" value="Unassembled WGS sequence"/>
</dbReference>
<name>A0AA37MNC1_XYLRU</name>
<dbReference type="SUPFAM" id="SSF116734">
    <property type="entry name" value="DNA methylase specificity domain"/>
    <property type="match status" value="2"/>
</dbReference>
<dbReference type="PANTHER" id="PTHR30408">
    <property type="entry name" value="TYPE-1 RESTRICTION ENZYME ECOKI SPECIFICITY PROTEIN"/>
    <property type="match status" value="1"/>
</dbReference>
<feature type="domain" description="Type I restriction modification DNA specificity" evidence="4">
    <location>
        <begin position="196"/>
        <end position="378"/>
    </location>
</feature>
<dbReference type="InterPro" id="IPR000055">
    <property type="entry name" value="Restrct_endonuc_typeI_TRD"/>
</dbReference>
<keyword evidence="2" id="KW-0680">Restriction system</keyword>
<dbReference type="InterPro" id="IPR052021">
    <property type="entry name" value="Type-I_RS_S_subunit"/>
</dbReference>
<feature type="domain" description="Type I restriction modification DNA specificity" evidence="4">
    <location>
        <begin position="4"/>
        <end position="174"/>
    </location>
</feature>
<evidence type="ECO:0000313" key="6">
    <source>
        <dbReference type="Proteomes" id="UP000887097"/>
    </source>
</evidence>